<reference evidence="2 3" key="1">
    <citation type="submission" date="2021-10" db="EMBL/GenBank/DDBJ databases">
        <authorList>
            <person name="Grouzdev D.S."/>
            <person name="Pantiukh K.S."/>
            <person name="Krutkina M.S."/>
        </authorList>
    </citation>
    <scope>NUCLEOTIDE SEQUENCE [LARGE SCALE GENOMIC DNA]</scope>
    <source>
        <strain evidence="2 3">Z-7514</strain>
    </source>
</reference>
<keyword evidence="3" id="KW-1185">Reference proteome</keyword>
<dbReference type="PANTHER" id="PTHR32432">
    <property type="entry name" value="CELL DIVISION PROTEIN FTSA-RELATED"/>
    <property type="match status" value="1"/>
</dbReference>
<dbReference type="Pfam" id="PF11104">
    <property type="entry name" value="PilM_2"/>
    <property type="match status" value="1"/>
</dbReference>
<dbReference type="PIRSF" id="PIRSF019169">
    <property type="entry name" value="PilM"/>
    <property type="match status" value="1"/>
</dbReference>
<dbReference type="Gene3D" id="3.30.420.40">
    <property type="match status" value="2"/>
</dbReference>
<dbReference type="InterPro" id="IPR050696">
    <property type="entry name" value="FtsA/MreB"/>
</dbReference>
<dbReference type="SUPFAM" id="SSF53067">
    <property type="entry name" value="Actin-like ATPase domain"/>
    <property type="match status" value="2"/>
</dbReference>
<gene>
    <name evidence="2" type="primary">pilM</name>
    <name evidence="2" type="ORF">LJ207_00100</name>
</gene>
<dbReference type="GO" id="GO:0051301">
    <property type="term" value="P:cell division"/>
    <property type="evidence" value="ECO:0007669"/>
    <property type="project" value="InterPro"/>
</dbReference>
<dbReference type="PANTHER" id="PTHR32432:SF3">
    <property type="entry name" value="ETHANOLAMINE UTILIZATION PROTEIN EUTJ"/>
    <property type="match status" value="1"/>
</dbReference>
<dbReference type="RefSeq" id="WP_229342874.1">
    <property type="nucleotide sequence ID" value="NZ_JAJFAT010000001.1"/>
</dbReference>
<protein>
    <submittedName>
        <fullName evidence="2">Type IV pilus assembly protein PilM</fullName>
    </submittedName>
</protein>
<dbReference type="AlphaFoldDB" id="A0AAW4WVD4"/>
<proteinExistence type="predicted"/>
<evidence type="ECO:0000313" key="3">
    <source>
        <dbReference type="Proteomes" id="UP001199296"/>
    </source>
</evidence>
<dbReference type="SMART" id="SM00842">
    <property type="entry name" value="FtsA"/>
    <property type="match status" value="1"/>
</dbReference>
<dbReference type="InterPro" id="IPR005883">
    <property type="entry name" value="PilM"/>
</dbReference>
<feature type="domain" description="SHS2" evidence="1">
    <location>
        <begin position="8"/>
        <end position="172"/>
    </location>
</feature>
<dbReference type="InterPro" id="IPR003494">
    <property type="entry name" value="SHS2_FtsA"/>
</dbReference>
<dbReference type="CDD" id="cd24049">
    <property type="entry name" value="ASKHA_NBD_PilM"/>
    <property type="match status" value="1"/>
</dbReference>
<dbReference type="EMBL" id="JAJFAT010000001">
    <property type="protein sequence ID" value="MCC3143726.1"/>
    <property type="molecule type" value="Genomic_DNA"/>
</dbReference>
<organism evidence="2 3">
    <name type="scientific">Halanaerobium polyolivorans</name>
    <dbReference type="NCBI Taxonomy" id="2886943"/>
    <lineage>
        <taxon>Bacteria</taxon>
        <taxon>Bacillati</taxon>
        <taxon>Bacillota</taxon>
        <taxon>Clostridia</taxon>
        <taxon>Halanaerobiales</taxon>
        <taxon>Halanaerobiaceae</taxon>
        <taxon>Halanaerobium</taxon>
    </lineage>
</organism>
<dbReference type="Proteomes" id="UP001199296">
    <property type="component" value="Unassembled WGS sequence"/>
</dbReference>
<dbReference type="Gene3D" id="3.30.1490.300">
    <property type="match status" value="1"/>
</dbReference>
<evidence type="ECO:0000259" key="1">
    <source>
        <dbReference type="SMART" id="SM00842"/>
    </source>
</evidence>
<sequence length="354" mass="39721">MFFKSNIFTCVDIGSYAIKIAQIKKTGGDSFKVLDTVSQKIPKETIVDGIIKDESLVASEIKSLLAIMKKKAGYIITAVPSNELLVRNIEMPKMDKKEIKESLKWEADEQIPYPVENAALDYIKVDEDEDGVNYLITAVKRNIVDNYLAPFERNNYKVEVMNVIPMALISLLEYQDEIEGNIAIIDIGYSASQVTVANKNNIILSRTIDTGGNHFTKTIMDVEDLEYDEAEEKKIREGLKADTSSDPIDSMQLDAALGSDERLKTLAGTLTAEITRSFNYFSIKKRKEDIDKIFITGGGSRLKGLKEFMEKELGKDIYRLDTFKNIDYPLDDEEKDDFAVAIGLGISEVMADES</sequence>
<dbReference type="NCBIfam" id="TIGR01175">
    <property type="entry name" value="pilM"/>
    <property type="match status" value="1"/>
</dbReference>
<accession>A0AAW4WVD4</accession>
<evidence type="ECO:0000313" key="2">
    <source>
        <dbReference type="EMBL" id="MCC3143726.1"/>
    </source>
</evidence>
<name>A0AAW4WVD4_9FIRM</name>
<dbReference type="InterPro" id="IPR043129">
    <property type="entry name" value="ATPase_NBD"/>
</dbReference>
<comment type="caution">
    <text evidence="2">The sequence shown here is derived from an EMBL/GenBank/DDBJ whole genome shotgun (WGS) entry which is preliminary data.</text>
</comment>